<organism evidence="3 4">
    <name type="scientific">Lucilia cuprina</name>
    <name type="common">Green bottle fly</name>
    <name type="synonym">Australian sheep blowfly</name>
    <dbReference type="NCBI Taxonomy" id="7375"/>
    <lineage>
        <taxon>Eukaryota</taxon>
        <taxon>Metazoa</taxon>
        <taxon>Ecdysozoa</taxon>
        <taxon>Arthropoda</taxon>
        <taxon>Hexapoda</taxon>
        <taxon>Insecta</taxon>
        <taxon>Pterygota</taxon>
        <taxon>Neoptera</taxon>
        <taxon>Endopterygota</taxon>
        <taxon>Diptera</taxon>
        <taxon>Brachycera</taxon>
        <taxon>Muscomorpha</taxon>
        <taxon>Oestroidea</taxon>
        <taxon>Calliphoridae</taxon>
        <taxon>Luciliinae</taxon>
        <taxon>Lucilia</taxon>
    </lineage>
</organism>
<feature type="chain" id="PRO_5005535293" description="Chitin-binding type-2 domain-containing protein" evidence="1">
    <location>
        <begin position="18"/>
        <end position="1326"/>
    </location>
</feature>
<dbReference type="InterPro" id="IPR002557">
    <property type="entry name" value="Chitin-bd_dom"/>
</dbReference>
<feature type="domain" description="Chitin-binding type-2" evidence="2">
    <location>
        <begin position="1270"/>
        <end position="1326"/>
    </location>
</feature>
<feature type="domain" description="Chitin-binding type-2" evidence="2">
    <location>
        <begin position="23"/>
        <end position="79"/>
    </location>
</feature>
<evidence type="ECO:0000313" key="4">
    <source>
        <dbReference type="Proteomes" id="UP000037069"/>
    </source>
</evidence>
<proteinExistence type="predicted"/>
<dbReference type="Gene3D" id="2.170.140.10">
    <property type="entry name" value="Chitin binding domain"/>
    <property type="match status" value="1"/>
</dbReference>
<reference evidence="3 4" key="1">
    <citation type="journal article" date="2015" name="Nat. Commun.">
        <title>Lucilia cuprina genome unlocks parasitic fly biology to underpin future interventions.</title>
        <authorList>
            <person name="Anstead C.A."/>
            <person name="Korhonen P.K."/>
            <person name="Young N.D."/>
            <person name="Hall R.S."/>
            <person name="Jex A.R."/>
            <person name="Murali S.C."/>
            <person name="Hughes D.S."/>
            <person name="Lee S.F."/>
            <person name="Perry T."/>
            <person name="Stroehlein A.J."/>
            <person name="Ansell B.R."/>
            <person name="Breugelmans B."/>
            <person name="Hofmann A."/>
            <person name="Qu J."/>
            <person name="Dugan S."/>
            <person name="Lee S.L."/>
            <person name="Chao H."/>
            <person name="Dinh H."/>
            <person name="Han Y."/>
            <person name="Doddapaneni H.V."/>
            <person name="Worley K.C."/>
            <person name="Muzny D.M."/>
            <person name="Ioannidis P."/>
            <person name="Waterhouse R.M."/>
            <person name="Zdobnov E.M."/>
            <person name="James P.J."/>
            <person name="Bagnall N.H."/>
            <person name="Kotze A.C."/>
            <person name="Gibbs R.A."/>
            <person name="Richards S."/>
            <person name="Batterham P."/>
            <person name="Gasser R.B."/>
        </authorList>
    </citation>
    <scope>NUCLEOTIDE SEQUENCE [LARGE SCALE GENOMIC DNA]</scope>
    <source>
        <strain evidence="3 4">LS</strain>
        <tissue evidence="3">Full body</tissue>
    </source>
</reference>
<gene>
    <name evidence="3" type="ORF">FF38_11153</name>
</gene>
<dbReference type="GO" id="GO:0008061">
    <property type="term" value="F:chitin binding"/>
    <property type="evidence" value="ECO:0007669"/>
    <property type="project" value="InterPro"/>
</dbReference>
<dbReference type="InterPro" id="IPR036508">
    <property type="entry name" value="Chitin-bd_dom_sf"/>
</dbReference>
<evidence type="ECO:0000259" key="2">
    <source>
        <dbReference type="PROSITE" id="PS50940"/>
    </source>
</evidence>
<dbReference type="GO" id="GO:0005576">
    <property type="term" value="C:extracellular region"/>
    <property type="evidence" value="ECO:0007669"/>
    <property type="project" value="InterPro"/>
</dbReference>
<evidence type="ECO:0000313" key="3">
    <source>
        <dbReference type="EMBL" id="KNC24151.1"/>
    </source>
</evidence>
<comment type="caution">
    <text evidence="3">The sequence shown here is derived from an EMBL/GenBank/DDBJ whole genome shotgun (WGS) entry which is preliminary data.</text>
</comment>
<dbReference type="Pfam" id="PF01607">
    <property type="entry name" value="CBM_14"/>
    <property type="match status" value="1"/>
</dbReference>
<dbReference type="OMA" id="RYICLEM"/>
<keyword evidence="4" id="KW-1185">Reference proteome</keyword>
<dbReference type="OrthoDB" id="8069327at2759"/>
<feature type="signal peptide" evidence="1">
    <location>
        <begin position="1"/>
        <end position="17"/>
    </location>
</feature>
<accession>A0A0L0BVW0</accession>
<evidence type="ECO:0000256" key="1">
    <source>
        <dbReference type="SAM" id="SignalP"/>
    </source>
</evidence>
<dbReference type="SUPFAM" id="SSF57625">
    <property type="entry name" value="Invertebrate chitin-binding proteins"/>
    <property type="match status" value="2"/>
</dbReference>
<dbReference type="Proteomes" id="UP000037069">
    <property type="component" value="Unassembled WGS sequence"/>
</dbReference>
<dbReference type="EMBL" id="JRES01001255">
    <property type="protein sequence ID" value="KNC24151.1"/>
    <property type="molecule type" value="Genomic_DNA"/>
</dbReference>
<sequence>MKAVVAVFLITSCCCYGSQQYYDQLCEKSFSDFLPYPLDCRKFIRCSYGKAYVFHCPAKLLWHQEIESCDYSYRTKCKVKEIESEDRKSTVEHLQTTVKHLTVDKLKLNPKFYYVKSTIDNYNRTAVNVTGFAKNSSEINENLNSFINLKENILNKRSTKGIKCNKITNGATITKRTDAATVTATTLTEITENLNSSLNFKNNLTRKENNLKTTEYLNSTVNNTKNSIFNFNSTMLKQLMAADHVIDTTETKLNDSQKAVTKISLNDVTLLNLIKIKDVKITEVQQTTEYTTVNNSTMLKKLQSPKKCTCIKKRQLKFLTEDSAGITESSVKAVYITERLPEKTTERGNENLIKTIENPLKSTTKSSVNISKSTKRVKENLDSSFEEMALTDLERKQTTLPTFYKTTVLAQLENNIENTDNIVSAGNISLTEFKLTHSKENSISVKLTVKPNGNLTENTENPANTVNLINVFKEDENIDLLTDSYLKDNSSVSVTVKPNVNLTVNSENPANTFNSTENSGAINSSDILIDYFVTDNIAVNVTVKPNVNLTVNTENPANIYNATAYSHHVNNSNTLTVYYLTDNSLVNITVKPNVNLTFKAENPANSFNSTQNPLNIDNSEMLHDFYLTDTIPVILTVTPNVNLTFNVENSSTTLNLRENVKETYSIQDVTNLNLTDIIPVTVTDKSDVILIVSEENAVKKNVNLTVNSENHVNTFNSTKNLNNINNSEILTDFYLTDNSYVNITVKPNVNLTVNANNSANSLNLTQNLLNINNSDIFTVSYLTDNFTVNTAVTSNVNLTVNFKNPVNNLNSTTNSFSINNNTISIDSYTTDIFNVALTVTPHVNLTVNTTNSANILNSTAVNRMITESAKNHSYFFNLTDNSTDVTENAVNLTENVKQHNGSKVNSFDYYLTKTTLMYLSEKPITKISTDYTTGNNDSVNLTVITVNTTEKNYPADTITAYLNISSTKNPINFLDLTENSTEPLNISMIREFTVNLTEEITLPTNLAYNLTEISLHNVTNENLTQFPLVKGWNSNFYPSEGSTEFEIANNTLTDLTVNITELIETVNSTKEVMLTELSKNLYNKLNFNESSTDYLNINTETDINVNLTAKESDTTVNFLNLTENYENTLNSFAMESNPVTKDNTVITANVKENYVNVDNVTASMITEVTKAENVNNILSEFYAPTTEETTGKLKTDFIEYNSTENSNVTNIKLTANLTESSDIDNSLVTQNKPNLSSSTIEIVTLTTSTTSYDYQLVDVTTIDPRLPFRSIECVGPTNRRKFKASECYQYYQCFAGWAFLLNCHEGWRFEATEGQCILDTNKECEL</sequence>
<protein>
    <recommendedName>
        <fullName evidence="2">Chitin-binding type-2 domain-containing protein</fullName>
    </recommendedName>
</protein>
<name>A0A0L0BVW0_LUCCU</name>
<dbReference type="SMART" id="SM00494">
    <property type="entry name" value="ChtBD2"/>
    <property type="match status" value="2"/>
</dbReference>
<dbReference type="PROSITE" id="PS50940">
    <property type="entry name" value="CHIT_BIND_II"/>
    <property type="match status" value="2"/>
</dbReference>
<keyword evidence="1" id="KW-0732">Signal</keyword>